<accession>A0A3N4JBL8</accession>
<gene>
    <name evidence="2" type="ORF">L873DRAFT_1812603</name>
</gene>
<keyword evidence="3" id="KW-1185">Reference proteome</keyword>
<keyword evidence="1" id="KW-0175">Coiled coil</keyword>
<evidence type="ECO:0000313" key="2">
    <source>
        <dbReference type="EMBL" id="RPA95635.1"/>
    </source>
</evidence>
<dbReference type="EMBL" id="ML120423">
    <property type="protein sequence ID" value="RPA95635.1"/>
    <property type="molecule type" value="Genomic_DNA"/>
</dbReference>
<protein>
    <submittedName>
        <fullName evidence="2">Uncharacterized protein</fullName>
    </submittedName>
</protein>
<reference evidence="2 3" key="1">
    <citation type="journal article" date="2018" name="Nat. Ecol. Evol.">
        <title>Pezizomycetes genomes reveal the molecular basis of ectomycorrhizal truffle lifestyle.</title>
        <authorList>
            <person name="Murat C."/>
            <person name="Payen T."/>
            <person name="Noel B."/>
            <person name="Kuo A."/>
            <person name="Morin E."/>
            <person name="Chen J."/>
            <person name="Kohler A."/>
            <person name="Krizsan K."/>
            <person name="Balestrini R."/>
            <person name="Da Silva C."/>
            <person name="Montanini B."/>
            <person name="Hainaut M."/>
            <person name="Levati E."/>
            <person name="Barry K.W."/>
            <person name="Belfiori B."/>
            <person name="Cichocki N."/>
            <person name="Clum A."/>
            <person name="Dockter R.B."/>
            <person name="Fauchery L."/>
            <person name="Guy J."/>
            <person name="Iotti M."/>
            <person name="Le Tacon F."/>
            <person name="Lindquist E.A."/>
            <person name="Lipzen A."/>
            <person name="Malagnac F."/>
            <person name="Mello A."/>
            <person name="Molinier V."/>
            <person name="Miyauchi S."/>
            <person name="Poulain J."/>
            <person name="Riccioni C."/>
            <person name="Rubini A."/>
            <person name="Sitrit Y."/>
            <person name="Splivallo R."/>
            <person name="Traeger S."/>
            <person name="Wang M."/>
            <person name="Zifcakova L."/>
            <person name="Wipf D."/>
            <person name="Zambonelli A."/>
            <person name="Paolocci F."/>
            <person name="Nowrousian M."/>
            <person name="Ottonello S."/>
            <person name="Baldrian P."/>
            <person name="Spatafora J.W."/>
            <person name="Henrissat B."/>
            <person name="Nagy L.G."/>
            <person name="Aury J.M."/>
            <person name="Wincker P."/>
            <person name="Grigoriev I.V."/>
            <person name="Bonfante P."/>
            <person name="Martin F.M."/>
        </authorList>
    </citation>
    <scope>NUCLEOTIDE SEQUENCE [LARGE SCALE GENOMIC DNA]</scope>
    <source>
        <strain evidence="2 3">120613-1</strain>
    </source>
</reference>
<dbReference type="Proteomes" id="UP000276215">
    <property type="component" value="Unassembled WGS sequence"/>
</dbReference>
<sequence length="85" mass="9655">MCAVNGLRRVAKEVTKKGFRTGANTKFAYFNPASESILSNIQGMRRELADAKKESAEAKKEFEKKFTDMEKTLKTLKFEFELTGL</sequence>
<organism evidence="2 3">
    <name type="scientific">Choiromyces venosus 120613-1</name>
    <dbReference type="NCBI Taxonomy" id="1336337"/>
    <lineage>
        <taxon>Eukaryota</taxon>
        <taxon>Fungi</taxon>
        <taxon>Dikarya</taxon>
        <taxon>Ascomycota</taxon>
        <taxon>Pezizomycotina</taxon>
        <taxon>Pezizomycetes</taxon>
        <taxon>Pezizales</taxon>
        <taxon>Tuberaceae</taxon>
        <taxon>Choiromyces</taxon>
    </lineage>
</organism>
<proteinExistence type="predicted"/>
<name>A0A3N4JBL8_9PEZI</name>
<evidence type="ECO:0000313" key="3">
    <source>
        <dbReference type="Proteomes" id="UP000276215"/>
    </source>
</evidence>
<feature type="coiled-coil region" evidence="1">
    <location>
        <begin position="34"/>
        <end position="79"/>
    </location>
</feature>
<evidence type="ECO:0000256" key="1">
    <source>
        <dbReference type="SAM" id="Coils"/>
    </source>
</evidence>
<dbReference type="AlphaFoldDB" id="A0A3N4JBL8"/>